<dbReference type="EMBL" id="JAHXZJ010000747">
    <property type="protein sequence ID" value="KAH0558043.1"/>
    <property type="molecule type" value="Genomic_DNA"/>
</dbReference>
<evidence type="ECO:0000313" key="2">
    <source>
        <dbReference type="EMBL" id="KAH0558043.1"/>
    </source>
</evidence>
<feature type="compositionally biased region" description="Low complexity" evidence="1">
    <location>
        <begin position="44"/>
        <end position="88"/>
    </location>
</feature>
<evidence type="ECO:0000313" key="3">
    <source>
        <dbReference type="Proteomes" id="UP000826195"/>
    </source>
</evidence>
<dbReference type="Proteomes" id="UP000826195">
    <property type="component" value="Unassembled WGS sequence"/>
</dbReference>
<name>A0AAV7IDG0_COTGL</name>
<gene>
    <name evidence="2" type="ORF">KQX54_014029</name>
</gene>
<feature type="compositionally biased region" description="Polar residues" evidence="1">
    <location>
        <begin position="390"/>
        <end position="408"/>
    </location>
</feature>
<feature type="region of interest" description="Disordered" evidence="1">
    <location>
        <begin position="134"/>
        <end position="157"/>
    </location>
</feature>
<feature type="compositionally biased region" description="Low complexity" evidence="1">
    <location>
        <begin position="485"/>
        <end position="499"/>
    </location>
</feature>
<organism evidence="2 3">
    <name type="scientific">Cotesia glomerata</name>
    <name type="common">Lepidopteran parasitic wasp</name>
    <name type="synonym">Apanteles glomeratus</name>
    <dbReference type="NCBI Taxonomy" id="32391"/>
    <lineage>
        <taxon>Eukaryota</taxon>
        <taxon>Metazoa</taxon>
        <taxon>Ecdysozoa</taxon>
        <taxon>Arthropoda</taxon>
        <taxon>Hexapoda</taxon>
        <taxon>Insecta</taxon>
        <taxon>Pterygota</taxon>
        <taxon>Neoptera</taxon>
        <taxon>Endopterygota</taxon>
        <taxon>Hymenoptera</taxon>
        <taxon>Apocrita</taxon>
        <taxon>Ichneumonoidea</taxon>
        <taxon>Braconidae</taxon>
        <taxon>Microgastrinae</taxon>
        <taxon>Cotesia</taxon>
    </lineage>
</organism>
<dbReference type="Pfam" id="PF20802">
    <property type="entry name" value="MAML1_3_TAD1"/>
    <property type="match status" value="1"/>
</dbReference>
<feature type="compositionally biased region" description="Basic and acidic residues" evidence="1">
    <location>
        <begin position="266"/>
        <end position="275"/>
    </location>
</feature>
<feature type="compositionally biased region" description="Low complexity" evidence="1">
    <location>
        <begin position="376"/>
        <end position="389"/>
    </location>
</feature>
<proteinExistence type="predicted"/>
<evidence type="ECO:0000256" key="1">
    <source>
        <dbReference type="SAM" id="MobiDB-lite"/>
    </source>
</evidence>
<feature type="region of interest" description="Disordered" evidence="1">
    <location>
        <begin position="319"/>
        <end position="500"/>
    </location>
</feature>
<keyword evidence="3" id="KW-1185">Reference proteome</keyword>
<feature type="compositionally biased region" description="Polar residues" evidence="1">
    <location>
        <begin position="278"/>
        <end position="292"/>
    </location>
</feature>
<feature type="region of interest" description="Disordered" evidence="1">
    <location>
        <begin position="19"/>
        <end position="93"/>
    </location>
</feature>
<feature type="compositionally biased region" description="Low complexity" evidence="1">
    <location>
        <begin position="247"/>
        <end position="264"/>
    </location>
</feature>
<sequence>MSLTKTLLFQQQKILKRTAEDLESSGGSTVESNFGEPPVKVQCTQGQQHQHQQTQSSSSSGHHPMNQLPSGNNSSSSGQPAPGSTSSSNEGLTKFSVEIVQQLEFTTSAANSQAQQISTNVTVKALTNASVKSDLVNTSSPGPKADPSSRASSQGPGIGCVDIGNLVECKQEPDNDFVDLEQCAAAVVKDAAANGAGFPGFSDFIDETGDEMLNADTFKDLISEINDYPLMDEFDFDDKGIESLTVNHGSSGNSGNSVPGLSNGIKLEDDKDVHSHNHQNGVANGALTSNPSPGLGAQYSPRLPYSSLDFKSEIQSPAASTLKQMAEQHQNQQHKNQMGLGPFTPAGNPARGPASRSPYTEFPQFGNPEYLGSPGSNGTSGTGNQNAQNSVAASYHKSTSNPGFQSQAGDMFANQAPFSGLGDMKRSQSMTGKPNMLGPSGYKQQYSPYGSPGSMPNHGSPGYPLPSRGAPGPGPNQGGSGPGPFTGSTPPRPPSGSGSATLQINQAQQLHISNPGHNIQGEGAVLGRAELLMRNKLLPHLEGCLFLDGLRGYSLVNALELNLLVH</sequence>
<feature type="region of interest" description="Disordered" evidence="1">
    <location>
        <begin position="246"/>
        <end position="301"/>
    </location>
</feature>
<dbReference type="AlphaFoldDB" id="A0AAV7IDG0"/>
<accession>A0AAV7IDG0</accession>
<protein>
    <submittedName>
        <fullName evidence="2">Uncharacterized protein</fullName>
    </submittedName>
</protein>
<feature type="compositionally biased region" description="Gly residues" evidence="1">
    <location>
        <begin position="475"/>
        <end position="484"/>
    </location>
</feature>
<comment type="caution">
    <text evidence="2">The sequence shown here is derived from an EMBL/GenBank/DDBJ whole genome shotgun (WGS) entry which is preliminary data.</text>
</comment>
<reference evidence="2 3" key="1">
    <citation type="journal article" date="2021" name="J. Hered.">
        <title>A chromosome-level genome assembly of the parasitoid wasp, Cotesia glomerata (Hymenoptera: Braconidae).</title>
        <authorList>
            <person name="Pinto B.J."/>
            <person name="Weis J.J."/>
            <person name="Gamble T."/>
            <person name="Ode P.J."/>
            <person name="Paul R."/>
            <person name="Zaspel J.M."/>
        </authorList>
    </citation>
    <scope>NUCLEOTIDE SEQUENCE [LARGE SCALE GENOMIC DNA]</scope>
    <source>
        <strain evidence="2">CgM1</strain>
    </source>
</reference>
<feature type="compositionally biased region" description="Polar residues" evidence="1">
    <location>
        <begin position="319"/>
        <end position="336"/>
    </location>
</feature>